<evidence type="ECO:0000256" key="2">
    <source>
        <dbReference type="ARBA" id="ARBA00008335"/>
    </source>
</evidence>
<dbReference type="PROSITE" id="PS50850">
    <property type="entry name" value="MFS"/>
    <property type="match status" value="1"/>
</dbReference>
<comment type="subcellular location">
    <subcellularLocation>
        <location evidence="1">Endomembrane system</location>
        <topology evidence="1">Multi-pass membrane protein</topology>
    </subcellularLocation>
</comment>
<keyword evidence="6 7" id="KW-0472">Membrane</keyword>
<evidence type="ECO:0000256" key="3">
    <source>
        <dbReference type="ARBA" id="ARBA00022448"/>
    </source>
</evidence>
<feature type="domain" description="Major facilitator superfamily (MFS) profile" evidence="8">
    <location>
        <begin position="6"/>
        <end position="376"/>
    </location>
</feature>
<evidence type="ECO:0000256" key="7">
    <source>
        <dbReference type="SAM" id="Phobius"/>
    </source>
</evidence>
<dbReference type="InterPro" id="IPR020846">
    <property type="entry name" value="MFS_dom"/>
</dbReference>
<dbReference type="GO" id="GO:0016020">
    <property type="term" value="C:membrane"/>
    <property type="evidence" value="ECO:0007669"/>
    <property type="project" value="TreeGrafter"/>
</dbReference>
<evidence type="ECO:0000313" key="10">
    <source>
        <dbReference type="EMBL" id="TGG87858.1"/>
    </source>
</evidence>
<protein>
    <submittedName>
        <fullName evidence="9">Fucose permease</fullName>
    </submittedName>
    <submittedName>
        <fullName evidence="10">MFS transporter</fullName>
    </submittedName>
</protein>
<keyword evidence="5 7" id="KW-1133">Transmembrane helix</keyword>
<dbReference type="RefSeq" id="WP_091404450.1">
    <property type="nucleotide sequence ID" value="NZ_FMYV01000006.1"/>
</dbReference>
<gene>
    <name evidence="10" type="ORF">E4650_05830</name>
    <name evidence="9" type="ORF">SAMN04488588_1545</name>
</gene>
<dbReference type="PANTHER" id="PTHR23514:SF3">
    <property type="entry name" value="BYPASS OF STOP CODON PROTEIN 6"/>
    <property type="match status" value="1"/>
</dbReference>
<sequence length="376" mass="42308">MKQNQVRIFVFMSMVVFSLSANTIAPLMTSIQEGFGISVAKSSIIPLINTIGVMTANIVGSFFIAQIGIKNYLSISYLMALVGSTAFVFSENFIILLISVFFIGASTGAAFTSLSTTISHLDKKYQNFGMLNAFFGVGGIIAPMITTYFLSQNLNFRSIYLIYLFLFILLLIYLNTSKMMTNIKYEAIKFLEALNIIKKRLIIFSLLIFLFYSGTEISVITWAGNLFVEMFDYTKEFSSLMISYFWITFTAGRFLTDWLNRKFTELNTIIFSSVLFFISLGLILIFKLPYFFIIVGLAFGPVFPSIQKYANQKLPSREVGMFNGLSFASTGLGAMIISTSMGVIADFNMMLSFSIPYLTFSFIIILSLLLKKNYTK</sequence>
<feature type="transmembrane region" description="Helical" evidence="7">
    <location>
        <begin position="201"/>
        <end position="225"/>
    </location>
</feature>
<reference evidence="9 11" key="1">
    <citation type="submission" date="2016-10" db="EMBL/GenBank/DDBJ databases">
        <authorList>
            <person name="de Groot N.N."/>
        </authorList>
    </citation>
    <scope>NUCLEOTIDE SEQUENCE [LARGE SCALE GENOMIC DNA]</scope>
    <source>
        <strain evidence="9 11">WG14</strain>
    </source>
</reference>
<evidence type="ECO:0000256" key="5">
    <source>
        <dbReference type="ARBA" id="ARBA00022989"/>
    </source>
</evidence>
<dbReference type="EMBL" id="SRME01000003">
    <property type="protein sequence ID" value="TGG87858.1"/>
    <property type="molecule type" value="Genomic_DNA"/>
</dbReference>
<evidence type="ECO:0000313" key="9">
    <source>
        <dbReference type="EMBL" id="SDC67512.1"/>
    </source>
</evidence>
<feature type="transmembrane region" description="Helical" evidence="7">
    <location>
        <begin position="268"/>
        <end position="286"/>
    </location>
</feature>
<evidence type="ECO:0000313" key="11">
    <source>
        <dbReference type="Proteomes" id="UP000199322"/>
    </source>
</evidence>
<feature type="transmembrane region" description="Helical" evidence="7">
    <location>
        <begin position="43"/>
        <end position="65"/>
    </location>
</feature>
<dbReference type="Gene3D" id="1.20.1250.20">
    <property type="entry name" value="MFS general substrate transporter like domains"/>
    <property type="match status" value="1"/>
</dbReference>
<feature type="transmembrane region" description="Helical" evidence="7">
    <location>
        <begin position="130"/>
        <end position="150"/>
    </location>
</feature>
<feature type="transmembrane region" description="Helical" evidence="7">
    <location>
        <begin position="9"/>
        <end position="31"/>
    </location>
</feature>
<evidence type="ECO:0000256" key="4">
    <source>
        <dbReference type="ARBA" id="ARBA00022692"/>
    </source>
</evidence>
<dbReference type="InterPro" id="IPR011701">
    <property type="entry name" value="MFS"/>
</dbReference>
<feature type="transmembrane region" description="Helical" evidence="7">
    <location>
        <begin position="72"/>
        <end position="89"/>
    </location>
</feature>
<dbReference type="InterPro" id="IPR036259">
    <property type="entry name" value="MFS_trans_sf"/>
</dbReference>
<keyword evidence="4 7" id="KW-0812">Transmembrane</keyword>
<comment type="similarity">
    <text evidence="2">Belongs to the major facilitator superfamily.</text>
</comment>
<organism evidence="9 11">
    <name type="scientific">Geotoga petraea</name>
    <dbReference type="NCBI Taxonomy" id="28234"/>
    <lineage>
        <taxon>Bacteria</taxon>
        <taxon>Thermotogati</taxon>
        <taxon>Thermotogota</taxon>
        <taxon>Thermotogae</taxon>
        <taxon>Petrotogales</taxon>
        <taxon>Petrotogaceae</taxon>
        <taxon>Geotoga</taxon>
    </lineage>
</organism>
<feature type="transmembrane region" description="Helical" evidence="7">
    <location>
        <begin position="237"/>
        <end position="256"/>
    </location>
</feature>
<dbReference type="GO" id="GO:0022857">
    <property type="term" value="F:transmembrane transporter activity"/>
    <property type="evidence" value="ECO:0007669"/>
    <property type="project" value="InterPro"/>
</dbReference>
<dbReference type="OrthoDB" id="49030at2"/>
<dbReference type="AlphaFoldDB" id="A0A1G6NHX2"/>
<dbReference type="InterPro" id="IPR051788">
    <property type="entry name" value="MFS_Transporter"/>
</dbReference>
<dbReference type="Proteomes" id="UP000199322">
    <property type="component" value="Unassembled WGS sequence"/>
</dbReference>
<evidence type="ECO:0000256" key="6">
    <source>
        <dbReference type="ARBA" id="ARBA00023136"/>
    </source>
</evidence>
<dbReference type="EMBL" id="FMYV01000006">
    <property type="protein sequence ID" value="SDC67512.1"/>
    <property type="molecule type" value="Genomic_DNA"/>
</dbReference>
<name>A0A1G6NHX2_9BACT</name>
<feature type="transmembrane region" description="Helical" evidence="7">
    <location>
        <begin position="322"/>
        <end position="344"/>
    </location>
</feature>
<dbReference type="Proteomes" id="UP000297288">
    <property type="component" value="Unassembled WGS sequence"/>
</dbReference>
<evidence type="ECO:0000259" key="8">
    <source>
        <dbReference type="PROSITE" id="PS50850"/>
    </source>
</evidence>
<evidence type="ECO:0000313" key="12">
    <source>
        <dbReference type="Proteomes" id="UP000297288"/>
    </source>
</evidence>
<feature type="transmembrane region" description="Helical" evidence="7">
    <location>
        <begin position="156"/>
        <end position="174"/>
    </location>
</feature>
<dbReference type="Pfam" id="PF07690">
    <property type="entry name" value="MFS_1"/>
    <property type="match status" value="1"/>
</dbReference>
<accession>A0A1G6NHX2</accession>
<keyword evidence="3" id="KW-0813">Transport</keyword>
<proteinExistence type="inferred from homology"/>
<evidence type="ECO:0000256" key="1">
    <source>
        <dbReference type="ARBA" id="ARBA00004127"/>
    </source>
</evidence>
<dbReference type="PANTHER" id="PTHR23514">
    <property type="entry name" value="BYPASS OF STOP CODON PROTEIN 6"/>
    <property type="match status" value="1"/>
</dbReference>
<feature type="transmembrane region" description="Helical" evidence="7">
    <location>
        <begin position="95"/>
        <end position="118"/>
    </location>
</feature>
<feature type="transmembrane region" description="Helical" evidence="7">
    <location>
        <begin position="292"/>
        <end position="310"/>
    </location>
</feature>
<dbReference type="STRING" id="28234.SAMN04488588_1545"/>
<feature type="transmembrane region" description="Helical" evidence="7">
    <location>
        <begin position="350"/>
        <end position="370"/>
    </location>
</feature>
<dbReference type="GO" id="GO:0012505">
    <property type="term" value="C:endomembrane system"/>
    <property type="evidence" value="ECO:0007669"/>
    <property type="project" value="UniProtKB-SubCell"/>
</dbReference>
<keyword evidence="11" id="KW-1185">Reference proteome</keyword>
<reference evidence="10 12" key="2">
    <citation type="submission" date="2019-04" db="EMBL/GenBank/DDBJ databases">
        <title>Draft genome sequence data and analysis of a Fermenting Bacterium, Geotoga petraea strain HO-Geo1, isolated from heavy-oil petroleum reservoir in Russia.</title>
        <authorList>
            <person name="Grouzdev D.S."/>
            <person name="Semenova E.M."/>
            <person name="Sokolova D.S."/>
            <person name="Tourova T.P."/>
            <person name="Poltaraus A.B."/>
            <person name="Nazina T.N."/>
        </authorList>
    </citation>
    <scope>NUCLEOTIDE SEQUENCE [LARGE SCALE GENOMIC DNA]</scope>
    <source>
        <strain evidence="10 12">HO-Geo1</strain>
    </source>
</reference>
<dbReference type="SUPFAM" id="SSF103473">
    <property type="entry name" value="MFS general substrate transporter"/>
    <property type="match status" value="1"/>
</dbReference>